<feature type="compositionally biased region" description="Basic and acidic residues" evidence="1">
    <location>
        <begin position="1"/>
        <end position="14"/>
    </location>
</feature>
<sequence>IELRQSADENEIRRRGSKSTRLRPLLSSPAF</sequence>
<name>A0A821JQQ4_9BILA</name>
<dbReference type="EMBL" id="CAJOBG010107169">
    <property type="protein sequence ID" value="CAF4726607.1"/>
    <property type="molecule type" value="Genomic_DNA"/>
</dbReference>
<protein>
    <submittedName>
        <fullName evidence="2">Uncharacterized protein</fullName>
    </submittedName>
</protein>
<proteinExistence type="predicted"/>
<dbReference type="AlphaFoldDB" id="A0A821JQQ4"/>
<evidence type="ECO:0000313" key="2">
    <source>
        <dbReference type="EMBL" id="CAF4726607.1"/>
    </source>
</evidence>
<evidence type="ECO:0000313" key="3">
    <source>
        <dbReference type="Proteomes" id="UP000663866"/>
    </source>
</evidence>
<keyword evidence="3" id="KW-1185">Reference proteome</keyword>
<feature type="region of interest" description="Disordered" evidence="1">
    <location>
        <begin position="1"/>
        <end position="31"/>
    </location>
</feature>
<feature type="non-terminal residue" evidence="2">
    <location>
        <position position="1"/>
    </location>
</feature>
<comment type="caution">
    <text evidence="2">The sequence shown here is derived from an EMBL/GenBank/DDBJ whole genome shotgun (WGS) entry which is preliminary data.</text>
</comment>
<evidence type="ECO:0000256" key="1">
    <source>
        <dbReference type="SAM" id="MobiDB-lite"/>
    </source>
</evidence>
<reference evidence="2" key="1">
    <citation type="submission" date="2021-02" db="EMBL/GenBank/DDBJ databases">
        <authorList>
            <person name="Nowell W R."/>
        </authorList>
    </citation>
    <scope>NUCLEOTIDE SEQUENCE</scope>
</reference>
<dbReference type="Proteomes" id="UP000663866">
    <property type="component" value="Unassembled WGS sequence"/>
</dbReference>
<gene>
    <name evidence="2" type="ORF">OVN521_LOCUS49283</name>
</gene>
<accession>A0A821JQQ4</accession>
<organism evidence="2 3">
    <name type="scientific">Rotaria magnacalcarata</name>
    <dbReference type="NCBI Taxonomy" id="392030"/>
    <lineage>
        <taxon>Eukaryota</taxon>
        <taxon>Metazoa</taxon>
        <taxon>Spiralia</taxon>
        <taxon>Gnathifera</taxon>
        <taxon>Rotifera</taxon>
        <taxon>Eurotatoria</taxon>
        <taxon>Bdelloidea</taxon>
        <taxon>Philodinida</taxon>
        <taxon>Philodinidae</taxon>
        <taxon>Rotaria</taxon>
    </lineage>
</organism>